<dbReference type="GO" id="GO:0003700">
    <property type="term" value="F:DNA-binding transcription factor activity"/>
    <property type="evidence" value="ECO:0007669"/>
    <property type="project" value="InterPro"/>
</dbReference>
<dbReference type="EMBL" id="VJMH01005138">
    <property type="protein sequence ID" value="KAF0700092.1"/>
    <property type="molecule type" value="Genomic_DNA"/>
</dbReference>
<dbReference type="GO" id="GO:0043565">
    <property type="term" value="F:sequence-specific DNA binding"/>
    <property type="evidence" value="ECO:0007669"/>
    <property type="project" value="InterPro"/>
</dbReference>
<dbReference type="GO" id="GO:0005634">
    <property type="term" value="C:nucleus"/>
    <property type="evidence" value="ECO:0007669"/>
    <property type="project" value="UniProtKB-SubCell"/>
</dbReference>
<gene>
    <name evidence="6" type="primary">Aste57867_9371</name>
    <name evidence="5" type="ORF">As57867_009335</name>
    <name evidence="6" type="ORF">ASTE57867_9371</name>
</gene>
<dbReference type="Pfam" id="PF00447">
    <property type="entry name" value="HSF_DNA-bind"/>
    <property type="match status" value="1"/>
</dbReference>
<evidence type="ECO:0000313" key="7">
    <source>
        <dbReference type="Proteomes" id="UP000332933"/>
    </source>
</evidence>
<accession>A0A485KMV7</accession>
<evidence type="ECO:0000313" key="6">
    <source>
        <dbReference type="EMBL" id="VFT86252.1"/>
    </source>
</evidence>
<dbReference type="SUPFAM" id="SSF46785">
    <property type="entry name" value="Winged helix' DNA-binding domain"/>
    <property type="match status" value="1"/>
</dbReference>
<feature type="domain" description="HSF-type DNA-binding" evidence="4">
    <location>
        <begin position="15"/>
        <end position="78"/>
    </location>
</feature>
<dbReference type="InterPro" id="IPR000232">
    <property type="entry name" value="HSF_DNA-bd"/>
</dbReference>
<keyword evidence="7" id="KW-1185">Reference proteome</keyword>
<name>A0A485KMV7_9STRA</name>
<dbReference type="InterPro" id="IPR036388">
    <property type="entry name" value="WH-like_DNA-bd_sf"/>
</dbReference>
<evidence type="ECO:0000256" key="1">
    <source>
        <dbReference type="ARBA" id="ARBA00004123"/>
    </source>
</evidence>
<evidence type="ECO:0000256" key="2">
    <source>
        <dbReference type="ARBA" id="ARBA00023125"/>
    </source>
</evidence>
<dbReference type="InterPro" id="IPR036390">
    <property type="entry name" value="WH_DNA-bd_sf"/>
</dbReference>
<keyword evidence="3" id="KW-0539">Nucleus</keyword>
<dbReference type="Proteomes" id="UP000332933">
    <property type="component" value="Unassembled WGS sequence"/>
</dbReference>
<organism evidence="6 7">
    <name type="scientific">Aphanomyces stellatus</name>
    <dbReference type="NCBI Taxonomy" id="120398"/>
    <lineage>
        <taxon>Eukaryota</taxon>
        <taxon>Sar</taxon>
        <taxon>Stramenopiles</taxon>
        <taxon>Oomycota</taxon>
        <taxon>Saprolegniomycetes</taxon>
        <taxon>Saprolegniales</taxon>
        <taxon>Verrucalvaceae</taxon>
        <taxon>Aphanomyces</taxon>
    </lineage>
</organism>
<evidence type="ECO:0000313" key="5">
    <source>
        <dbReference type="EMBL" id="KAF0700092.1"/>
    </source>
</evidence>
<protein>
    <submittedName>
        <fullName evidence="6">Aste57867_9371 protein</fullName>
    </submittedName>
</protein>
<proteinExistence type="predicted"/>
<dbReference type="EMBL" id="CAADRA010005159">
    <property type="protein sequence ID" value="VFT86252.1"/>
    <property type="molecule type" value="Genomic_DNA"/>
</dbReference>
<reference evidence="5" key="2">
    <citation type="submission" date="2019-06" db="EMBL/GenBank/DDBJ databases">
        <title>Genomics analysis of Aphanomyces spp. identifies a new class of oomycete effector associated with host adaptation.</title>
        <authorList>
            <person name="Gaulin E."/>
        </authorList>
    </citation>
    <scope>NUCLEOTIDE SEQUENCE</scope>
    <source>
        <strain evidence="5">CBS 578.67</strain>
    </source>
</reference>
<keyword evidence="2" id="KW-0238">DNA-binding</keyword>
<evidence type="ECO:0000256" key="3">
    <source>
        <dbReference type="ARBA" id="ARBA00023242"/>
    </source>
</evidence>
<dbReference type="Gene3D" id="1.10.10.10">
    <property type="entry name" value="Winged helix-like DNA-binding domain superfamily/Winged helix DNA-binding domain"/>
    <property type="match status" value="1"/>
</dbReference>
<dbReference type="OrthoDB" id="70209at2759"/>
<dbReference type="AlphaFoldDB" id="A0A485KMV7"/>
<sequence>MNTTPSSVCPKDMTFLRKLYRILSHENTATIAWSVCGSRFAIKDTATMESHVLPHFFRASEITYAGFRKQLIAHGFVPEGEETFHHCIYTRRFSVAALTKRSRRPVKKSTPVQAMTTHTDMIAASDDVWHMLAAVCLHSTVDATPTLPRSMLSSNPLFRTTSTVDHHSSNWSALATPALVCL</sequence>
<evidence type="ECO:0000259" key="4">
    <source>
        <dbReference type="Pfam" id="PF00447"/>
    </source>
</evidence>
<reference evidence="6 7" key="1">
    <citation type="submission" date="2019-03" db="EMBL/GenBank/DDBJ databases">
        <authorList>
            <person name="Gaulin E."/>
            <person name="Dumas B."/>
        </authorList>
    </citation>
    <scope>NUCLEOTIDE SEQUENCE [LARGE SCALE GENOMIC DNA]</scope>
    <source>
        <strain evidence="6">CBS 568.67</strain>
    </source>
</reference>
<comment type="subcellular location">
    <subcellularLocation>
        <location evidence="1">Nucleus</location>
    </subcellularLocation>
</comment>